<dbReference type="EMBL" id="BARS01000707">
    <property type="protein sequence ID" value="GAF81430.1"/>
    <property type="molecule type" value="Genomic_DNA"/>
</dbReference>
<proteinExistence type="predicted"/>
<dbReference type="CDD" id="cd02209">
    <property type="entry name" value="cupin_XRE_C"/>
    <property type="match status" value="1"/>
</dbReference>
<dbReference type="SUPFAM" id="SSF47413">
    <property type="entry name" value="lambda repressor-like DNA-binding domains"/>
    <property type="match status" value="1"/>
</dbReference>
<gene>
    <name evidence="3" type="ORF">S01H1_01601</name>
</gene>
<evidence type="ECO:0000313" key="3">
    <source>
        <dbReference type="EMBL" id="GAF81430.1"/>
    </source>
</evidence>
<accession>X0TZ48</accession>
<dbReference type="InterPro" id="IPR014710">
    <property type="entry name" value="RmlC-like_jellyroll"/>
</dbReference>
<name>X0TZ48_9ZZZZ</name>
<evidence type="ECO:0000256" key="1">
    <source>
        <dbReference type="ARBA" id="ARBA00023125"/>
    </source>
</evidence>
<dbReference type="Gene3D" id="2.60.120.10">
    <property type="entry name" value="Jelly Rolls"/>
    <property type="match status" value="1"/>
</dbReference>
<dbReference type="SUPFAM" id="SSF51182">
    <property type="entry name" value="RmlC-like cupins"/>
    <property type="match status" value="1"/>
</dbReference>
<evidence type="ECO:0000259" key="2">
    <source>
        <dbReference type="PROSITE" id="PS50943"/>
    </source>
</evidence>
<keyword evidence="1" id="KW-0238">DNA-binding</keyword>
<dbReference type="InterPro" id="IPR010982">
    <property type="entry name" value="Lambda_DNA-bd_dom_sf"/>
</dbReference>
<dbReference type="InterPro" id="IPR050807">
    <property type="entry name" value="TransReg_Diox_bact_type"/>
</dbReference>
<dbReference type="PANTHER" id="PTHR46797:SF19">
    <property type="entry name" value="BLL2473 PROTEIN"/>
    <property type="match status" value="1"/>
</dbReference>
<dbReference type="AlphaFoldDB" id="X0TZ48"/>
<sequence length="184" mass="20840">MMVENEKMGNRIRKLRISKGINLTAFAKKIGKTPSYLSQVERGMASPSIVALREISRALNVPIFYFLIDDKKQSAIVRKDERRVLQFPKSHLTYELLSPDVSHQIEMIRTRIELGASTCSKPLPHEGEECTLVIEGKMKIQVGDEYFTLEEGDSIYYIASIPHKITSIGDKDLIIISVITPTNF</sequence>
<dbReference type="PANTHER" id="PTHR46797">
    <property type="entry name" value="HTH-TYPE TRANSCRIPTIONAL REGULATOR"/>
    <property type="match status" value="1"/>
</dbReference>
<dbReference type="InterPro" id="IPR001387">
    <property type="entry name" value="Cro/C1-type_HTH"/>
</dbReference>
<comment type="caution">
    <text evidence="3">The sequence shown here is derived from an EMBL/GenBank/DDBJ whole genome shotgun (WGS) entry which is preliminary data.</text>
</comment>
<dbReference type="SMART" id="SM00530">
    <property type="entry name" value="HTH_XRE"/>
    <property type="match status" value="1"/>
</dbReference>
<dbReference type="InterPro" id="IPR013096">
    <property type="entry name" value="Cupin_2"/>
</dbReference>
<dbReference type="GO" id="GO:0005829">
    <property type="term" value="C:cytosol"/>
    <property type="evidence" value="ECO:0007669"/>
    <property type="project" value="TreeGrafter"/>
</dbReference>
<dbReference type="GO" id="GO:0003677">
    <property type="term" value="F:DNA binding"/>
    <property type="evidence" value="ECO:0007669"/>
    <property type="project" value="UniProtKB-KW"/>
</dbReference>
<protein>
    <recommendedName>
        <fullName evidence="2">HTH cro/C1-type domain-containing protein</fullName>
    </recommendedName>
</protein>
<organism evidence="3">
    <name type="scientific">marine sediment metagenome</name>
    <dbReference type="NCBI Taxonomy" id="412755"/>
    <lineage>
        <taxon>unclassified sequences</taxon>
        <taxon>metagenomes</taxon>
        <taxon>ecological metagenomes</taxon>
    </lineage>
</organism>
<reference evidence="3" key="1">
    <citation type="journal article" date="2014" name="Front. Microbiol.">
        <title>High frequency of phylogenetically diverse reductive dehalogenase-homologous genes in deep subseafloor sedimentary metagenomes.</title>
        <authorList>
            <person name="Kawai M."/>
            <person name="Futagami T."/>
            <person name="Toyoda A."/>
            <person name="Takaki Y."/>
            <person name="Nishi S."/>
            <person name="Hori S."/>
            <person name="Arai W."/>
            <person name="Tsubouchi T."/>
            <person name="Morono Y."/>
            <person name="Uchiyama I."/>
            <person name="Ito T."/>
            <person name="Fujiyama A."/>
            <person name="Inagaki F."/>
            <person name="Takami H."/>
        </authorList>
    </citation>
    <scope>NUCLEOTIDE SEQUENCE</scope>
    <source>
        <strain evidence="3">Expedition CK06-06</strain>
    </source>
</reference>
<dbReference type="CDD" id="cd00093">
    <property type="entry name" value="HTH_XRE"/>
    <property type="match status" value="1"/>
</dbReference>
<dbReference type="InterPro" id="IPR011051">
    <property type="entry name" value="RmlC_Cupin_sf"/>
</dbReference>
<dbReference type="GO" id="GO:0003700">
    <property type="term" value="F:DNA-binding transcription factor activity"/>
    <property type="evidence" value="ECO:0007669"/>
    <property type="project" value="TreeGrafter"/>
</dbReference>
<dbReference type="Pfam" id="PF07883">
    <property type="entry name" value="Cupin_2"/>
    <property type="match status" value="1"/>
</dbReference>
<dbReference type="Pfam" id="PF01381">
    <property type="entry name" value="HTH_3"/>
    <property type="match status" value="1"/>
</dbReference>
<feature type="domain" description="HTH cro/C1-type" evidence="2">
    <location>
        <begin position="12"/>
        <end position="66"/>
    </location>
</feature>
<dbReference type="Gene3D" id="1.10.260.40">
    <property type="entry name" value="lambda repressor-like DNA-binding domains"/>
    <property type="match status" value="1"/>
</dbReference>
<dbReference type="PROSITE" id="PS50943">
    <property type="entry name" value="HTH_CROC1"/>
    <property type="match status" value="1"/>
</dbReference>